<comment type="caution">
    <text evidence="8">The sequence shown here is derived from an EMBL/GenBank/DDBJ whole genome shotgun (WGS) entry which is preliminary data.</text>
</comment>
<dbReference type="InterPro" id="IPR002676">
    <property type="entry name" value="RimM_N"/>
</dbReference>
<evidence type="ECO:0000313" key="9">
    <source>
        <dbReference type="Proteomes" id="UP000886602"/>
    </source>
</evidence>
<evidence type="ECO:0000259" key="7">
    <source>
        <dbReference type="Pfam" id="PF24986"/>
    </source>
</evidence>
<dbReference type="GO" id="GO:0043022">
    <property type="term" value="F:ribosome binding"/>
    <property type="evidence" value="ECO:0007669"/>
    <property type="project" value="InterPro"/>
</dbReference>
<dbReference type="InterPro" id="IPR056792">
    <property type="entry name" value="PRC_RimM"/>
</dbReference>
<dbReference type="HAMAP" id="MF_00014">
    <property type="entry name" value="Ribosome_mat_RimM"/>
    <property type="match status" value="1"/>
</dbReference>
<dbReference type="AlphaFoldDB" id="A0A9D7FE72"/>
<dbReference type="Pfam" id="PF24986">
    <property type="entry name" value="PRC_RimM"/>
    <property type="match status" value="1"/>
</dbReference>
<comment type="subcellular location">
    <subcellularLocation>
        <location evidence="5">Cytoplasm</location>
    </subcellularLocation>
</comment>
<keyword evidence="4 5" id="KW-0143">Chaperone</keyword>
<dbReference type="GO" id="GO:0005840">
    <property type="term" value="C:ribosome"/>
    <property type="evidence" value="ECO:0007669"/>
    <property type="project" value="InterPro"/>
</dbReference>
<dbReference type="PANTHER" id="PTHR33692:SF1">
    <property type="entry name" value="RIBOSOME MATURATION FACTOR RIMM"/>
    <property type="match status" value="1"/>
</dbReference>
<protein>
    <recommendedName>
        <fullName evidence="5">Ribosome maturation factor RimM</fullName>
    </recommendedName>
</protein>
<comment type="similarity">
    <text evidence="5">Belongs to the RimM family.</text>
</comment>
<proteinExistence type="inferred from homology"/>
<dbReference type="InterPro" id="IPR009000">
    <property type="entry name" value="Transl_B-barrel_sf"/>
</dbReference>
<accession>A0A9D7FE72</accession>
<dbReference type="Gene3D" id="2.40.30.60">
    <property type="entry name" value="RimM"/>
    <property type="match status" value="1"/>
</dbReference>
<comment type="function">
    <text evidence="5">An accessory protein needed during the final step in the assembly of 30S ribosomal subunit, possibly for assembly of the head region. Essential for efficient processing of 16S rRNA. May be needed both before and after RbfA during the maturation of 16S rRNA. It has affinity for free ribosomal 30S subunits but not for 70S ribosomes.</text>
</comment>
<dbReference type="NCBIfam" id="TIGR02273">
    <property type="entry name" value="16S_RimM"/>
    <property type="match status" value="1"/>
</dbReference>
<dbReference type="GO" id="GO:0042274">
    <property type="term" value="P:ribosomal small subunit biogenesis"/>
    <property type="evidence" value="ECO:0007669"/>
    <property type="project" value="UniProtKB-UniRule"/>
</dbReference>
<feature type="domain" description="RimM N-terminal" evidence="6">
    <location>
        <begin position="4"/>
        <end position="88"/>
    </location>
</feature>
<keyword evidence="1 5" id="KW-0963">Cytoplasm</keyword>
<evidence type="ECO:0000259" key="6">
    <source>
        <dbReference type="Pfam" id="PF01782"/>
    </source>
</evidence>
<evidence type="ECO:0000256" key="2">
    <source>
        <dbReference type="ARBA" id="ARBA00022517"/>
    </source>
</evidence>
<dbReference type="Pfam" id="PF01782">
    <property type="entry name" value="RimM"/>
    <property type="match status" value="1"/>
</dbReference>
<evidence type="ECO:0000256" key="4">
    <source>
        <dbReference type="ARBA" id="ARBA00023186"/>
    </source>
</evidence>
<dbReference type="SUPFAM" id="SSF50447">
    <property type="entry name" value="Translation proteins"/>
    <property type="match status" value="1"/>
</dbReference>
<feature type="domain" description="Ribosome maturation factor RimM PRC barrel" evidence="7">
    <location>
        <begin position="100"/>
        <end position="167"/>
    </location>
</feature>
<dbReference type="Proteomes" id="UP000886602">
    <property type="component" value="Unassembled WGS sequence"/>
</dbReference>
<dbReference type="Gene3D" id="2.30.30.240">
    <property type="entry name" value="PRC-barrel domain"/>
    <property type="match status" value="1"/>
</dbReference>
<dbReference type="InterPro" id="IPR011033">
    <property type="entry name" value="PRC_barrel-like_sf"/>
</dbReference>
<organism evidence="8 9">
    <name type="scientific">Candidatus Propionivibrio dominans</name>
    <dbReference type="NCBI Taxonomy" id="2954373"/>
    <lineage>
        <taxon>Bacteria</taxon>
        <taxon>Pseudomonadati</taxon>
        <taxon>Pseudomonadota</taxon>
        <taxon>Betaproteobacteria</taxon>
        <taxon>Rhodocyclales</taxon>
        <taxon>Rhodocyclaceae</taxon>
        <taxon>Propionivibrio</taxon>
    </lineage>
</organism>
<gene>
    <name evidence="5 8" type="primary">rimM</name>
    <name evidence="8" type="ORF">IPJ48_08850</name>
</gene>
<dbReference type="InterPro" id="IPR036976">
    <property type="entry name" value="RimM_N_sf"/>
</dbReference>
<name>A0A9D7FE72_9RHOO</name>
<dbReference type="SUPFAM" id="SSF50346">
    <property type="entry name" value="PRC-barrel domain"/>
    <property type="match status" value="1"/>
</dbReference>
<reference evidence="8" key="1">
    <citation type="submission" date="2020-10" db="EMBL/GenBank/DDBJ databases">
        <title>Connecting structure to function with the recovery of over 1000 high-quality activated sludge metagenome-assembled genomes encoding full-length rRNA genes using long-read sequencing.</title>
        <authorList>
            <person name="Singleton C.M."/>
            <person name="Petriglieri F."/>
            <person name="Kristensen J.M."/>
            <person name="Kirkegaard R.H."/>
            <person name="Michaelsen T.Y."/>
            <person name="Andersen M.H."/>
            <person name="Karst S.M."/>
            <person name="Dueholm M.S."/>
            <person name="Nielsen P.H."/>
            <person name="Albertsen M."/>
        </authorList>
    </citation>
    <scope>NUCLEOTIDE SEQUENCE</scope>
    <source>
        <strain evidence="8">EsbW_18-Q3-R4-48_MAXAC.044</strain>
    </source>
</reference>
<evidence type="ECO:0000256" key="5">
    <source>
        <dbReference type="HAMAP-Rule" id="MF_00014"/>
    </source>
</evidence>
<sequence length="168" mass="18324">MVVLGKIVGPYGLRGAVKVHPFADDPLLWARLPNWWVGHEGSTPGLWRQTRLLNCKAHGDMLIAQLECLPDRNASETAHGMLVGVPRAALPPAGKNEYYWADLIGLDVVNARGQLLGRVLGLIETPANAVLRVGDGEQAEQLLPFVATVILDVDRVAGKVHVDWEADW</sequence>
<dbReference type="GO" id="GO:0006364">
    <property type="term" value="P:rRNA processing"/>
    <property type="evidence" value="ECO:0007669"/>
    <property type="project" value="UniProtKB-UniRule"/>
</dbReference>
<evidence type="ECO:0000256" key="3">
    <source>
        <dbReference type="ARBA" id="ARBA00022552"/>
    </source>
</evidence>
<keyword evidence="3 5" id="KW-0698">rRNA processing</keyword>
<evidence type="ECO:0000313" key="8">
    <source>
        <dbReference type="EMBL" id="MBK7423186.1"/>
    </source>
</evidence>
<keyword evidence="2 5" id="KW-0690">Ribosome biogenesis</keyword>
<dbReference type="EMBL" id="JADJNC010000011">
    <property type="protein sequence ID" value="MBK7423186.1"/>
    <property type="molecule type" value="Genomic_DNA"/>
</dbReference>
<dbReference type="InterPro" id="IPR011961">
    <property type="entry name" value="RimM"/>
</dbReference>
<dbReference type="GO" id="GO:0005737">
    <property type="term" value="C:cytoplasm"/>
    <property type="evidence" value="ECO:0007669"/>
    <property type="project" value="UniProtKB-SubCell"/>
</dbReference>
<comment type="domain">
    <text evidence="5">The PRC barrel domain binds ribosomal protein uS19.</text>
</comment>
<dbReference type="PANTHER" id="PTHR33692">
    <property type="entry name" value="RIBOSOME MATURATION FACTOR RIMM"/>
    <property type="match status" value="1"/>
</dbReference>
<evidence type="ECO:0000256" key="1">
    <source>
        <dbReference type="ARBA" id="ARBA00022490"/>
    </source>
</evidence>
<comment type="subunit">
    <text evidence="5">Binds ribosomal protein uS19.</text>
</comment>